<evidence type="ECO:0000256" key="5">
    <source>
        <dbReference type="SAM" id="MobiDB-lite"/>
    </source>
</evidence>
<dbReference type="GO" id="GO:0016020">
    <property type="term" value="C:membrane"/>
    <property type="evidence" value="ECO:0007669"/>
    <property type="project" value="UniProtKB-SubCell"/>
</dbReference>
<dbReference type="InterPro" id="IPR037185">
    <property type="entry name" value="EmrE-like"/>
</dbReference>
<evidence type="ECO:0000313" key="8">
    <source>
        <dbReference type="EMBL" id="PFH49813.1"/>
    </source>
</evidence>
<feature type="transmembrane region" description="Helical" evidence="6">
    <location>
        <begin position="106"/>
        <end position="124"/>
    </location>
</feature>
<gene>
    <name evidence="8" type="ORF">AMATHDRAFT_62466</name>
</gene>
<feature type="transmembrane region" description="Helical" evidence="6">
    <location>
        <begin position="232"/>
        <end position="255"/>
    </location>
</feature>
<dbReference type="InterPro" id="IPR004853">
    <property type="entry name" value="Sugar_P_trans_dom"/>
</dbReference>
<keyword evidence="2 6" id="KW-0812">Transmembrane</keyword>
<protein>
    <recommendedName>
        <fullName evidence="7">Sugar phosphate transporter domain-containing protein</fullName>
    </recommendedName>
</protein>
<feature type="transmembrane region" description="Helical" evidence="6">
    <location>
        <begin position="12"/>
        <end position="33"/>
    </location>
</feature>
<name>A0A2A9NQ51_9AGAR</name>
<dbReference type="OrthoDB" id="5547497at2759"/>
<keyword evidence="3 6" id="KW-1133">Transmembrane helix</keyword>
<evidence type="ECO:0000256" key="3">
    <source>
        <dbReference type="ARBA" id="ARBA00022989"/>
    </source>
</evidence>
<evidence type="ECO:0000256" key="4">
    <source>
        <dbReference type="ARBA" id="ARBA00023136"/>
    </source>
</evidence>
<dbReference type="InterPro" id="IPR050186">
    <property type="entry name" value="TPT_transporter"/>
</dbReference>
<feature type="transmembrane region" description="Helical" evidence="6">
    <location>
        <begin position="194"/>
        <end position="212"/>
    </location>
</feature>
<evidence type="ECO:0000259" key="7">
    <source>
        <dbReference type="Pfam" id="PF03151"/>
    </source>
</evidence>
<feature type="region of interest" description="Disordered" evidence="5">
    <location>
        <begin position="311"/>
        <end position="350"/>
    </location>
</feature>
<feature type="transmembrane region" description="Helical" evidence="6">
    <location>
        <begin position="131"/>
        <end position="148"/>
    </location>
</feature>
<feature type="transmembrane region" description="Helical" evidence="6">
    <location>
        <begin position="78"/>
        <end position="94"/>
    </location>
</feature>
<proteinExistence type="predicted"/>
<evidence type="ECO:0000256" key="2">
    <source>
        <dbReference type="ARBA" id="ARBA00022692"/>
    </source>
</evidence>
<feature type="transmembrane region" description="Helical" evidence="6">
    <location>
        <begin position="160"/>
        <end position="182"/>
    </location>
</feature>
<dbReference type="PANTHER" id="PTHR11132">
    <property type="entry name" value="SOLUTE CARRIER FAMILY 35"/>
    <property type="match status" value="1"/>
</dbReference>
<keyword evidence="9" id="KW-1185">Reference proteome</keyword>
<evidence type="ECO:0000256" key="1">
    <source>
        <dbReference type="ARBA" id="ARBA00004141"/>
    </source>
</evidence>
<accession>A0A2A9NQ51</accession>
<evidence type="ECO:0000256" key="6">
    <source>
        <dbReference type="SAM" id="Phobius"/>
    </source>
</evidence>
<dbReference type="EMBL" id="KZ302019">
    <property type="protein sequence ID" value="PFH49813.1"/>
    <property type="molecule type" value="Genomic_DNA"/>
</dbReference>
<dbReference type="Proteomes" id="UP000242287">
    <property type="component" value="Unassembled WGS sequence"/>
</dbReference>
<comment type="subcellular location">
    <subcellularLocation>
        <location evidence="1">Membrane</location>
        <topology evidence="1">Multi-pass membrane protein</topology>
    </subcellularLocation>
</comment>
<dbReference type="AlphaFoldDB" id="A0A2A9NQ51"/>
<sequence>MITPNVQTIKVAVVVMFYMTAALVMVFVNKAVLNNAPKIPLLFLLIQLIIAVVLLHVSTLITKRVEIPKVEKATAKKLVPVIFVNIVGLVFNTLCLRDVEATFFQIARGMVLPLTIIVSAIHTHDIPSKRVLIAASVVTIGFIVGVSPSPTVPANATPSLLSLIYGLLSSLFIAIHAVLIKMSLPYCNNSTIQLAWWTNVGSAIFLLPFVILHKEPFLLLEMTRNADWDGHVFLWGCLVTGFFGFLLCIAGLLSIKVTSPITHMFSSAARSVLQTVLGVLIFGDLLNVNRSMSIFVILLGTMYYTWVKSSETASKPPRVDVESVPLTSKNENEVEDEVTDWQEPKEEGKH</sequence>
<keyword evidence="4 6" id="KW-0472">Membrane</keyword>
<organism evidence="8 9">
    <name type="scientific">Amanita thiersii Skay4041</name>
    <dbReference type="NCBI Taxonomy" id="703135"/>
    <lineage>
        <taxon>Eukaryota</taxon>
        <taxon>Fungi</taxon>
        <taxon>Dikarya</taxon>
        <taxon>Basidiomycota</taxon>
        <taxon>Agaricomycotina</taxon>
        <taxon>Agaricomycetes</taxon>
        <taxon>Agaricomycetidae</taxon>
        <taxon>Agaricales</taxon>
        <taxon>Pluteineae</taxon>
        <taxon>Amanitaceae</taxon>
        <taxon>Amanita</taxon>
    </lineage>
</organism>
<reference evidence="8 9" key="1">
    <citation type="submission" date="2014-02" db="EMBL/GenBank/DDBJ databases">
        <title>Transposable element dynamics among asymbiotic and ectomycorrhizal Amanita fungi.</title>
        <authorList>
            <consortium name="DOE Joint Genome Institute"/>
            <person name="Hess J."/>
            <person name="Skrede I."/>
            <person name="Wolfe B."/>
            <person name="LaButti K."/>
            <person name="Ohm R.A."/>
            <person name="Grigoriev I.V."/>
            <person name="Pringle A."/>
        </authorList>
    </citation>
    <scope>NUCLEOTIDE SEQUENCE [LARGE SCALE GENOMIC DNA]</scope>
    <source>
        <strain evidence="8 9">SKay4041</strain>
    </source>
</reference>
<evidence type="ECO:0000313" key="9">
    <source>
        <dbReference type="Proteomes" id="UP000242287"/>
    </source>
</evidence>
<feature type="domain" description="Sugar phosphate transporter" evidence="7">
    <location>
        <begin position="10"/>
        <end position="304"/>
    </location>
</feature>
<feature type="transmembrane region" description="Helical" evidence="6">
    <location>
        <begin position="39"/>
        <end position="57"/>
    </location>
</feature>
<dbReference type="SUPFAM" id="SSF103481">
    <property type="entry name" value="Multidrug resistance efflux transporter EmrE"/>
    <property type="match status" value="1"/>
</dbReference>
<dbReference type="Pfam" id="PF03151">
    <property type="entry name" value="TPT"/>
    <property type="match status" value="1"/>
</dbReference>